<dbReference type="PROSITE" id="PS51257">
    <property type="entry name" value="PROKAR_LIPOPROTEIN"/>
    <property type="match status" value="1"/>
</dbReference>
<evidence type="ECO:0000256" key="1">
    <source>
        <dbReference type="SAM" id="SignalP"/>
    </source>
</evidence>
<evidence type="ECO:0000313" key="3">
    <source>
        <dbReference type="Proteomes" id="UP001583177"/>
    </source>
</evidence>
<reference evidence="2 3" key="1">
    <citation type="journal article" date="2024" name="IMA Fungus">
        <title>IMA Genome - F19 : A genome assembly and annotation guide to empower mycologists, including annotated draft genome sequences of Ceratocystis pirilliformis, Diaporthe australafricana, Fusarium ophioides, Paecilomyces lecythidis, and Sporothrix stenoceras.</title>
        <authorList>
            <person name="Aylward J."/>
            <person name="Wilson A.M."/>
            <person name="Visagie C.M."/>
            <person name="Spraker J."/>
            <person name="Barnes I."/>
            <person name="Buitendag C."/>
            <person name="Ceriani C."/>
            <person name="Del Mar Angel L."/>
            <person name="du Plessis D."/>
            <person name="Fuchs T."/>
            <person name="Gasser K."/>
            <person name="Kramer D."/>
            <person name="Li W."/>
            <person name="Munsamy K."/>
            <person name="Piso A."/>
            <person name="Price J.L."/>
            <person name="Sonnekus B."/>
            <person name="Thomas C."/>
            <person name="van der Nest A."/>
            <person name="van Dijk A."/>
            <person name="van Heerden A."/>
            <person name="van Vuuren N."/>
            <person name="Yilmaz N."/>
            <person name="Duong T.A."/>
            <person name="van der Merwe N.A."/>
            <person name="Wingfield M.J."/>
            <person name="Wingfield B.D."/>
        </authorList>
    </citation>
    <scope>NUCLEOTIDE SEQUENCE [LARGE SCALE GENOMIC DNA]</scope>
    <source>
        <strain evidence="2 3">CMW 18300</strain>
    </source>
</reference>
<feature type="signal peptide" evidence="1">
    <location>
        <begin position="1"/>
        <end position="19"/>
    </location>
</feature>
<protein>
    <submittedName>
        <fullName evidence="2">Uncharacterized protein</fullName>
    </submittedName>
</protein>
<gene>
    <name evidence="2" type="ORF">Daus18300_005092</name>
</gene>
<feature type="chain" id="PRO_5046224419" evidence="1">
    <location>
        <begin position="20"/>
        <end position="84"/>
    </location>
</feature>
<keyword evidence="1" id="KW-0732">Signal</keyword>
<proteinExistence type="predicted"/>
<evidence type="ECO:0000313" key="2">
    <source>
        <dbReference type="EMBL" id="KAL1870772.1"/>
    </source>
</evidence>
<comment type="caution">
    <text evidence="2">The sequence shown here is derived from an EMBL/GenBank/DDBJ whole genome shotgun (WGS) entry which is preliminary data.</text>
</comment>
<keyword evidence="3" id="KW-1185">Reference proteome</keyword>
<name>A0ABR3X521_9PEZI</name>
<dbReference type="Proteomes" id="UP001583177">
    <property type="component" value="Unassembled WGS sequence"/>
</dbReference>
<accession>A0ABR3X521</accession>
<sequence length="84" mass="8413">MKFVSVALAVTAMVAFSCAAPARNTPSKASIAADEQALEDLAGTAVDPNLENGTRLLSNGQGQCVAVSGQAVCSDESGATISKK</sequence>
<organism evidence="2 3">
    <name type="scientific">Diaporthe australafricana</name>
    <dbReference type="NCBI Taxonomy" id="127596"/>
    <lineage>
        <taxon>Eukaryota</taxon>
        <taxon>Fungi</taxon>
        <taxon>Dikarya</taxon>
        <taxon>Ascomycota</taxon>
        <taxon>Pezizomycotina</taxon>
        <taxon>Sordariomycetes</taxon>
        <taxon>Sordariomycetidae</taxon>
        <taxon>Diaporthales</taxon>
        <taxon>Diaporthaceae</taxon>
        <taxon>Diaporthe</taxon>
    </lineage>
</organism>
<dbReference type="EMBL" id="JAWRVE010000036">
    <property type="protein sequence ID" value="KAL1870772.1"/>
    <property type="molecule type" value="Genomic_DNA"/>
</dbReference>